<evidence type="ECO:0000313" key="1">
    <source>
        <dbReference type="EMBL" id="AZP22785.1"/>
    </source>
</evidence>
<name>A0A3Q9C7M4_9ACTN</name>
<dbReference type="Proteomes" id="UP000280197">
    <property type="component" value="Chromosome"/>
</dbReference>
<protein>
    <submittedName>
        <fullName evidence="1">Uncharacterized protein</fullName>
    </submittedName>
</protein>
<accession>A0A3Q9C7M4</accession>
<evidence type="ECO:0000313" key="2">
    <source>
        <dbReference type="Proteomes" id="UP000280197"/>
    </source>
</evidence>
<gene>
    <name evidence="1" type="ORF">EJC51_46135</name>
</gene>
<dbReference type="AlphaFoldDB" id="A0A3Q9C7M4"/>
<organism evidence="1 2">
    <name type="scientific">Streptomyces aquilus</name>
    <dbReference type="NCBI Taxonomy" id="2548456"/>
    <lineage>
        <taxon>Bacteria</taxon>
        <taxon>Bacillati</taxon>
        <taxon>Actinomycetota</taxon>
        <taxon>Actinomycetes</taxon>
        <taxon>Kitasatosporales</taxon>
        <taxon>Streptomycetaceae</taxon>
        <taxon>Streptomyces</taxon>
    </lineage>
</organism>
<proteinExistence type="predicted"/>
<reference evidence="1 2" key="1">
    <citation type="submission" date="2018-12" db="EMBL/GenBank/DDBJ databases">
        <authorList>
            <person name="Li K."/>
        </authorList>
    </citation>
    <scope>NUCLEOTIDE SEQUENCE [LARGE SCALE GENOMIC DNA]</scope>
    <source>
        <strain evidence="2">CR22</strain>
    </source>
</reference>
<dbReference type="EMBL" id="CP034463">
    <property type="protein sequence ID" value="AZP22785.1"/>
    <property type="molecule type" value="Genomic_DNA"/>
</dbReference>
<dbReference type="RefSeq" id="WP_126276585.1">
    <property type="nucleotide sequence ID" value="NZ_CP034463.1"/>
</dbReference>
<keyword evidence="2" id="KW-1185">Reference proteome</keyword>
<sequence>MQAEAEISFEHAQAGAEYWVSLPQPSNTSAKSLTLEKARITGVPKGLRIVGYRAVSAQDTDGHAMGVAPAGTPQVHDLEHAPDHAGSPIQVKASATSDVYYLARLKVTGQVGGDLTGCRYWYRQGTTDYRQDLPCVTRISLGEPLGS</sequence>
<dbReference type="KEGG" id="saqu:EJC51_46135"/>